<keyword evidence="3" id="KW-0808">Transferase</keyword>
<dbReference type="STRING" id="3880.G7IQD7"/>
<keyword evidence="5" id="KW-1185">Reference proteome</keyword>
<dbReference type="InterPro" id="IPR001214">
    <property type="entry name" value="SET_dom"/>
</dbReference>
<dbReference type="PANTHER" id="PTHR47780">
    <property type="entry name" value="PROTEIN SET DOMAIN GROUP 41"/>
    <property type="match status" value="1"/>
</dbReference>
<reference evidence="4" key="3">
    <citation type="submission" date="2015-04" db="UniProtKB">
        <authorList>
            <consortium name="EnsemblPlants"/>
        </authorList>
    </citation>
    <scope>IDENTIFICATION</scope>
    <source>
        <strain evidence="4">cv. Jemalong A17</strain>
    </source>
</reference>
<reference evidence="2 5" key="2">
    <citation type="journal article" date="2014" name="BMC Genomics">
        <title>An improved genome release (version Mt4.0) for the model legume Medicago truncatula.</title>
        <authorList>
            <person name="Tang H."/>
            <person name="Krishnakumar V."/>
            <person name="Bidwell S."/>
            <person name="Rosen B."/>
            <person name="Chan A."/>
            <person name="Zhou S."/>
            <person name="Gentzbittel L."/>
            <person name="Childs K.L."/>
            <person name="Yandell M."/>
            <person name="Gundlach H."/>
            <person name="Mayer K.F."/>
            <person name="Schwartz D.C."/>
            <person name="Town C.D."/>
        </authorList>
    </citation>
    <scope>GENOME REANNOTATION</scope>
    <source>
        <strain evidence="4 5">cv. Jemalong A17</strain>
    </source>
</reference>
<reference evidence="3" key="4">
    <citation type="journal article" date="2018" name="Nat. Plants">
        <title>Whole-genome landscape of Medicago truncatula symbiotic genes.</title>
        <authorList>
            <person name="Pecrix Y."/>
            <person name="Gamas P."/>
            <person name="Carrere S."/>
        </authorList>
    </citation>
    <scope>NUCLEOTIDE SEQUENCE</scope>
    <source>
        <tissue evidence="3">Leaves</tissue>
    </source>
</reference>
<evidence type="ECO:0000313" key="2">
    <source>
        <dbReference type="EMBL" id="AES65658.2"/>
    </source>
</evidence>
<dbReference type="Proteomes" id="UP000002051">
    <property type="component" value="Chromosome 2"/>
</dbReference>
<feature type="domain" description="SET" evidence="1">
    <location>
        <begin position="190"/>
        <end position="283"/>
    </location>
</feature>
<dbReference type="Proteomes" id="UP000265566">
    <property type="component" value="Chromosome 2"/>
</dbReference>
<dbReference type="InterPro" id="IPR046341">
    <property type="entry name" value="SET_dom_sf"/>
</dbReference>
<keyword evidence="3" id="KW-0489">Methyltransferase</keyword>
<dbReference type="Gene3D" id="2.170.270.10">
    <property type="entry name" value="SET domain"/>
    <property type="match status" value="2"/>
</dbReference>
<dbReference type="EMBL" id="PSQE01000002">
    <property type="protein sequence ID" value="RHN73770.1"/>
    <property type="molecule type" value="Genomic_DNA"/>
</dbReference>
<dbReference type="GO" id="GO:0032259">
    <property type="term" value="P:methylation"/>
    <property type="evidence" value="ECO:0007669"/>
    <property type="project" value="UniProtKB-KW"/>
</dbReference>
<dbReference type="eggNOG" id="ENOG502QTE7">
    <property type="taxonomic scope" value="Eukaryota"/>
</dbReference>
<dbReference type="PaxDb" id="3880-AES65658"/>
<dbReference type="EnsemblPlants" id="AES65658">
    <property type="protein sequence ID" value="AES65658"/>
    <property type="gene ID" value="MTR_2g045070"/>
</dbReference>
<gene>
    <name evidence="4" type="primary">11438171</name>
    <name evidence="2" type="ordered locus">MTR_2g045070</name>
    <name evidence="3" type="ORF">MtrunA17_Chr2g0302141</name>
</gene>
<dbReference type="Gene3D" id="6.10.140.2220">
    <property type="match status" value="1"/>
</dbReference>
<dbReference type="OrthoDB" id="5945798at2759"/>
<evidence type="ECO:0000259" key="1">
    <source>
        <dbReference type="Pfam" id="PF00856"/>
    </source>
</evidence>
<accession>A0A0C3V2R8</accession>
<dbReference type="KEGG" id="mtr:11438171"/>
<name>G7IQD7_MEDTR</name>
<dbReference type="CDD" id="cd20071">
    <property type="entry name" value="SET_SMYD"/>
    <property type="match status" value="1"/>
</dbReference>
<evidence type="ECO:0000313" key="5">
    <source>
        <dbReference type="Proteomes" id="UP000002051"/>
    </source>
</evidence>
<sequence>MEMEMEIEMEMEMEMRSTEDINIATDITPPLTPLSFSLHNTHLHTHCSSCFSLITPPPIPIPNPNNPPIHYCSLHCSTSHSSIPLSSAEHHLPSSSTSSLLRTALRLLLHRHSHGSTRLNHLLTNRHLLTSQNDDDVAETVRLGALTMATAIEKQNGCSKDGGTLEEATVALCAVLTNAVEVHDNEGCALGIAVFEHAFSWINHSCSPNACYRFSFSNSLLSRESKLRIAPFTQNSKQPQQIDSGVFGSSSEFAQEGREISGPKLIVRSIKRIKKGEEVTVAYTDLLQPKGTRQSELWSKYQFICCCQRCSSLLFTYVDHILQEICVVCGDLSGLRSNYKFFRDMTDRRLTDSIEDVISEYLSVGDSVSCCEKLEKILIEGVDEQLEGKAHSQLTLHPLHHLSLNCYMTLASAYKVRASDLLSGDSEIDFNQSKAFDMSRTSAAYFLLLAGAAHHLFNSESSLIASVANFWIGAGESLLTLTRSSGWSKFLNVDLVLSNLASDTKFKCCKWSLMDTFRACMLNGQINSQDFENVSNEFIHSVSDITRNVWSFLVYGCQFLKSCKDPINFGWVMSKQNSLDVRAHDIKTGMCYTHEPVNSIGFRGEQDYNDHTVTHIFQLGVHCLTYGGLLACICYGPHSHLVSQVQNILDHKNDFLFS</sequence>
<evidence type="ECO:0000313" key="4">
    <source>
        <dbReference type="EnsemblPlants" id="AES65658"/>
    </source>
</evidence>
<organism evidence="2 5">
    <name type="scientific">Medicago truncatula</name>
    <name type="common">Barrel medic</name>
    <name type="synonym">Medicago tribuloides</name>
    <dbReference type="NCBI Taxonomy" id="3880"/>
    <lineage>
        <taxon>Eukaryota</taxon>
        <taxon>Viridiplantae</taxon>
        <taxon>Streptophyta</taxon>
        <taxon>Embryophyta</taxon>
        <taxon>Tracheophyta</taxon>
        <taxon>Spermatophyta</taxon>
        <taxon>Magnoliopsida</taxon>
        <taxon>eudicotyledons</taxon>
        <taxon>Gunneridae</taxon>
        <taxon>Pentapetalae</taxon>
        <taxon>rosids</taxon>
        <taxon>fabids</taxon>
        <taxon>Fabales</taxon>
        <taxon>Fabaceae</taxon>
        <taxon>Papilionoideae</taxon>
        <taxon>50 kb inversion clade</taxon>
        <taxon>NPAAA clade</taxon>
        <taxon>Hologalegina</taxon>
        <taxon>IRL clade</taxon>
        <taxon>Trifolieae</taxon>
        <taxon>Medicago</taxon>
    </lineage>
</organism>
<accession>G7IQD7</accession>
<dbReference type="EMBL" id="CM001218">
    <property type="protein sequence ID" value="AES65658.2"/>
    <property type="molecule type" value="Genomic_DNA"/>
</dbReference>
<dbReference type="Gramene" id="rna9632">
    <property type="protein sequence ID" value="RHN73770.1"/>
    <property type="gene ID" value="gene9632"/>
</dbReference>
<proteinExistence type="predicted"/>
<dbReference type="SUPFAM" id="SSF82199">
    <property type="entry name" value="SET domain"/>
    <property type="match status" value="1"/>
</dbReference>
<dbReference type="EC" id="2.1.1.43" evidence="3"/>
<dbReference type="AlphaFoldDB" id="G7IQD7"/>
<dbReference type="GO" id="GO:0008168">
    <property type="term" value="F:methyltransferase activity"/>
    <property type="evidence" value="ECO:0007669"/>
    <property type="project" value="UniProtKB-KW"/>
</dbReference>
<dbReference type="PANTHER" id="PTHR47780:SF1">
    <property type="entry name" value="PROTEIN SET DOMAIN GROUP 41"/>
    <property type="match status" value="1"/>
</dbReference>
<dbReference type="Gene3D" id="1.10.220.160">
    <property type="match status" value="1"/>
</dbReference>
<dbReference type="Pfam" id="PF00856">
    <property type="entry name" value="SET"/>
    <property type="match status" value="1"/>
</dbReference>
<protein>
    <submittedName>
        <fullName evidence="3">Putative histone-lysine N-methyltransferase chromatin remodeling SET family</fullName>
        <ecNumber evidence="3">2.1.1.43</ecNumber>
    </submittedName>
    <submittedName>
        <fullName evidence="2">SET domain protein</fullName>
    </submittedName>
</protein>
<dbReference type="HOGENOM" id="CLU_010021_0_0_1"/>
<reference evidence="2 5" key="1">
    <citation type="journal article" date="2011" name="Nature">
        <title>The Medicago genome provides insight into the evolution of rhizobial symbioses.</title>
        <authorList>
            <person name="Young N.D."/>
            <person name="Debelle F."/>
            <person name="Oldroyd G.E."/>
            <person name="Geurts R."/>
            <person name="Cannon S.B."/>
            <person name="Udvardi M.K."/>
            <person name="Benedito V.A."/>
            <person name="Mayer K.F."/>
            <person name="Gouzy J."/>
            <person name="Schoof H."/>
            <person name="Van de Peer Y."/>
            <person name="Proost S."/>
            <person name="Cook D.R."/>
            <person name="Meyers B.C."/>
            <person name="Spannagl M."/>
            <person name="Cheung F."/>
            <person name="De Mita S."/>
            <person name="Krishnakumar V."/>
            <person name="Gundlach H."/>
            <person name="Zhou S."/>
            <person name="Mudge J."/>
            <person name="Bharti A.K."/>
            <person name="Murray J.D."/>
            <person name="Naoumkina M.A."/>
            <person name="Rosen B."/>
            <person name="Silverstein K.A."/>
            <person name="Tang H."/>
            <person name="Rombauts S."/>
            <person name="Zhao P.X."/>
            <person name="Zhou P."/>
            <person name="Barbe V."/>
            <person name="Bardou P."/>
            <person name="Bechner M."/>
            <person name="Bellec A."/>
            <person name="Berger A."/>
            <person name="Berges H."/>
            <person name="Bidwell S."/>
            <person name="Bisseling T."/>
            <person name="Choisne N."/>
            <person name="Couloux A."/>
            <person name="Denny R."/>
            <person name="Deshpande S."/>
            <person name="Dai X."/>
            <person name="Doyle J.J."/>
            <person name="Dudez A.M."/>
            <person name="Farmer A.D."/>
            <person name="Fouteau S."/>
            <person name="Franken C."/>
            <person name="Gibelin C."/>
            <person name="Gish J."/>
            <person name="Goldstein S."/>
            <person name="Gonzalez A.J."/>
            <person name="Green P.J."/>
            <person name="Hallab A."/>
            <person name="Hartog M."/>
            <person name="Hua A."/>
            <person name="Humphray S.J."/>
            <person name="Jeong D.H."/>
            <person name="Jing Y."/>
            <person name="Jocker A."/>
            <person name="Kenton S.M."/>
            <person name="Kim D.J."/>
            <person name="Klee K."/>
            <person name="Lai H."/>
            <person name="Lang C."/>
            <person name="Lin S."/>
            <person name="Macmil S.L."/>
            <person name="Magdelenat G."/>
            <person name="Matthews L."/>
            <person name="McCorrison J."/>
            <person name="Monaghan E.L."/>
            <person name="Mun J.H."/>
            <person name="Najar F.Z."/>
            <person name="Nicholson C."/>
            <person name="Noirot C."/>
            <person name="O'Bleness M."/>
            <person name="Paule C.R."/>
            <person name="Poulain J."/>
            <person name="Prion F."/>
            <person name="Qin B."/>
            <person name="Qu C."/>
            <person name="Retzel E.F."/>
            <person name="Riddle C."/>
            <person name="Sallet E."/>
            <person name="Samain S."/>
            <person name="Samson N."/>
            <person name="Sanders I."/>
            <person name="Saurat O."/>
            <person name="Scarpelli C."/>
            <person name="Schiex T."/>
            <person name="Segurens B."/>
            <person name="Severin A.J."/>
            <person name="Sherrier D.J."/>
            <person name="Shi R."/>
            <person name="Sims S."/>
            <person name="Singer S.R."/>
            <person name="Sinharoy S."/>
            <person name="Sterck L."/>
            <person name="Viollet A."/>
            <person name="Wang B.B."/>
            <person name="Wang K."/>
            <person name="Wang M."/>
            <person name="Wang X."/>
            <person name="Warfsmann J."/>
            <person name="Weissenbach J."/>
            <person name="White D.D."/>
            <person name="White J.D."/>
            <person name="Wiley G.B."/>
            <person name="Wincker P."/>
            <person name="Xing Y."/>
            <person name="Yang L."/>
            <person name="Yao Z."/>
            <person name="Ying F."/>
            <person name="Zhai J."/>
            <person name="Zhou L."/>
            <person name="Zuber A."/>
            <person name="Denarie J."/>
            <person name="Dixon R.A."/>
            <person name="May G.D."/>
            <person name="Schwartz D.C."/>
            <person name="Rogers J."/>
            <person name="Quetier F."/>
            <person name="Town C.D."/>
            <person name="Roe B.A."/>
        </authorList>
    </citation>
    <scope>NUCLEOTIDE SEQUENCE [LARGE SCALE GENOMIC DNA]</scope>
    <source>
        <strain evidence="2">A17</strain>
        <strain evidence="4 5">cv. Jemalong A17</strain>
    </source>
</reference>
<evidence type="ECO:0000313" key="3">
    <source>
        <dbReference type="EMBL" id="RHN73770.1"/>
    </source>
</evidence>